<protein>
    <recommendedName>
        <fullName evidence="3">SNF2 N-terminal domain-containing protein</fullName>
    </recommendedName>
</protein>
<dbReference type="Gene3D" id="1.20.120.850">
    <property type="entry name" value="SWI2/SNF2 ATPases, N-terminal domain"/>
    <property type="match status" value="1"/>
</dbReference>
<dbReference type="PANTHER" id="PTHR45629">
    <property type="entry name" value="SNF2/RAD54 FAMILY MEMBER"/>
    <property type="match status" value="1"/>
</dbReference>
<dbReference type="AlphaFoldDB" id="A0A9P7GBH9"/>
<accession>A0A9P7GBH9</accession>
<dbReference type="GO" id="GO:0005524">
    <property type="term" value="F:ATP binding"/>
    <property type="evidence" value="ECO:0007669"/>
    <property type="project" value="InterPro"/>
</dbReference>
<keyword evidence="2" id="KW-0067">ATP-binding</keyword>
<evidence type="ECO:0000256" key="1">
    <source>
        <dbReference type="ARBA" id="ARBA00022741"/>
    </source>
</evidence>
<evidence type="ECO:0000256" key="2">
    <source>
        <dbReference type="ARBA" id="ARBA00022840"/>
    </source>
</evidence>
<reference evidence="4" key="2">
    <citation type="submission" date="2021-10" db="EMBL/GenBank/DDBJ databases">
        <title>Phylogenomics reveals ancestral predisposition of the termite-cultivated fungus Termitomyces towards a domesticated lifestyle.</title>
        <authorList>
            <person name="Auxier B."/>
            <person name="Grum-Grzhimaylo A."/>
            <person name="Cardenas M.E."/>
            <person name="Lodge J.D."/>
            <person name="Laessoe T."/>
            <person name="Pedersen O."/>
            <person name="Smith M.E."/>
            <person name="Kuyper T.W."/>
            <person name="Franco-Molano E.A."/>
            <person name="Baroni T.J."/>
            <person name="Aanen D.K."/>
        </authorList>
    </citation>
    <scope>NUCLEOTIDE SEQUENCE</scope>
    <source>
        <strain evidence="4">AP01</strain>
        <tissue evidence="4">Mycelium</tissue>
    </source>
</reference>
<feature type="domain" description="SNF2 N-terminal" evidence="3">
    <location>
        <begin position="2"/>
        <end position="78"/>
    </location>
</feature>
<gene>
    <name evidence="4" type="ORF">DXG03_003876</name>
</gene>
<organism evidence="4 5">
    <name type="scientific">Asterophora parasitica</name>
    <dbReference type="NCBI Taxonomy" id="117018"/>
    <lineage>
        <taxon>Eukaryota</taxon>
        <taxon>Fungi</taxon>
        <taxon>Dikarya</taxon>
        <taxon>Basidiomycota</taxon>
        <taxon>Agaricomycotina</taxon>
        <taxon>Agaricomycetes</taxon>
        <taxon>Agaricomycetidae</taxon>
        <taxon>Agaricales</taxon>
        <taxon>Tricholomatineae</taxon>
        <taxon>Lyophyllaceae</taxon>
        <taxon>Asterophora</taxon>
    </lineage>
</organism>
<name>A0A9P7GBH9_9AGAR</name>
<reference evidence="4" key="1">
    <citation type="submission" date="2020-07" db="EMBL/GenBank/DDBJ databases">
        <authorList>
            <person name="Nieuwenhuis M."/>
            <person name="Van De Peppel L.J.J."/>
        </authorList>
    </citation>
    <scope>NUCLEOTIDE SEQUENCE</scope>
    <source>
        <strain evidence="4">AP01</strain>
        <tissue evidence="4">Mycelium</tissue>
    </source>
</reference>
<evidence type="ECO:0000259" key="3">
    <source>
        <dbReference type="Pfam" id="PF00176"/>
    </source>
</evidence>
<keyword evidence="5" id="KW-1185">Reference proteome</keyword>
<dbReference type="Proteomes" id="UP000775547">
    <property type="component" value="Unassembled WGS sequence"/>
</dbReference>
<dbReference type="InterPro" id="IPR050496">
    <property type="entry name" value="SNF2_RAD54_helicase_repair"/>
</dbReference>
<dbReference type="InterPro" id="IPR000330">
    <property type="entry name" value="SNF2_N"/>
</dbReference>
<evidence type="ECO:0000313" key="4">
    <source>
        <dbReference type="EMBL" id="KAG5646280.1"/>
    </source>
</evidence>
<dbReference type="Pfam" id="PF00176">
    <property type="entry name" value="SNF2-rel_dom"/>
    <property type="match status" value="1"/>
</dbReference>
<comment type="caution">
    <text evidence="4">The sequence shown here is derived from an EMBL/GenBank/DDBJ whole genome shotgun (WGS) entry which is preliminary data.</text>
</comment>
<dbReference type="EMBL" id="JABCKV010000023">
    <property type="protein sequence ID" value="KAG5646280.1"/>
    <property type="molecule type" value="Genomic_DNA"/>
</dbReference>
<sequence length="119" mass="13027">MFKSLRTPRRIILSGTPIQNDLNEYVVFVTPTALQLSIFSKILHPDKLDDLVQSSTAESLALISMLTKVSNSPILLKATVDKAKVSSGNALQRASVEEALHLIPERAQIEDVNLSGTTR</sequence>
<dbReference type="PANTHER" id="PTHR45629:SF7">
    <property type="entry name" value="DNA EXCISION REPAIR PROTEIN ERCC-6-RELATED"/>
    <property type="match status" value="1"/>
</dbReference>
<evidence type="ECO:0000313" key="5">
    <source>
        <dbReference type="Proteomes" id="UP000775547"/>
    </source>
</evidence>
<dbReference type="OrthoDB" id="413460at2759"/>
<keyword evidence="1" id="KW-0547">Nucleotide-binding</keyword>
<proteinExistence type="predicted"/>